<dbReference type="Proteomes" id="UP000007844">
    <property type="component" value="Chromosome"/>
</dbReference>
<dbReference type="Gene3D" id="1.25.40.10">
    <property type="entry name" value="Tetratricopeptide repeat domain"/>
    <property type="match status" value="1"/>
</dbReference>
<accession>F3Z2Y4</accession>
<dbReference type="eggNOG" id="COG0457">
    <property type="taxonomic scope" value="Bacteria"/>
</dbReference>
<keyword evidence="1" id="KW-0802">TPR repeat</keyword>
<name>F3Z2Y4_DESAF</name>
<dbReference type="STRING" id="690850.Desaf_3095"/>
<dbReference type="PROSITE" id="PS50293">
    <property type="entry name" value="TPR_REGION"/>
    <property type="match status" value="1"/>
</dbReference>
<evidence type="ECO:0000313" key="2">
    <source>
        <dbReference type="EMBL" id="EGJ51392.1"/>
    </source>
</evidence>
<dbReference type="SMART" id="SM00028">
    <property type="entry name" value="TPR"/>
    <property type="match status" value="3"/>
</dbReference>
<protein>
    <submittedName>
        <fullName evidence="2">Tetratricopeptide TPR_2 repeat-containing protein</fullName>
    </submittedName>
</protein>
<dbReference type="PANTHER" id="PTHR12558">
    <property type="entry name" value="CELL DIVISION CYCLE 16,23,27"/>
    <property type="match status" value="1"/>
</dbReference>
<dbReference type="PANTHER" id="PTHR12558:SF13">
    <property type="entry name" value="CELL DIVISION CYCLE PROTEIN 27 HOMOLOG"/>
    <property type="match status" value="1"/>
</dbReference>
<feature type="repeat" description="TPR" evidence="1">
    <location>
        <begin position="200"/>
        <end position="233"/>
    </location>
</feature>
<gene>
    <name evidence="2" type="ORF">Desaf_3095</name>
</gene>
<dbReference type="SUPFAM" id="SSF48452">
    <property type="entry name" value="TPR-like"/>
    <property type="match status" value="1"/>
</dbReference>
<evidence type="ECO:0000256" key="1">
    <source>
        <dbReference type="PROSITE-ProRule" id="PRU00339"/>
    </source>
</evidence>
<dbReference type="Pfam" id="PF13424">
    <property type="entry name" value="TPR_12"/>
    <property type="match status" value="1"/>
</dbReference>
<dbReference type="HOGENOM" id="CLU_069326_1_0_7"/>
<dbReference type="AlphaFoldDB" id="F3Z2Y4"/>
<dbReference type="Pfam" id="PF13414">
    <property type="entry name" value="TPR_11"/>
    <property type="match status" value="1"/>
</dbReference>
<proteinExistence type="predicted"/>
<dbReference type="PROSITE" id="PS50005">
    <property type="entry name" value="TPR"/>
    <property type="match status" value="2"/>
</dbReference>
<evidence type="ECO:0000313" key="3">
    <source>
        <dbReference type="Proteomes" id="UP000007844"/>
    </source>
</evidence>
<dbReference type="EMBL" id="CP003221">
    <property type="protein sequence ID" value="EGJ51392.1"/>
    <property type="molecule type" value="Genomic_DNA"/>
</dbReference>
<organism evidence="2 3">
    <name type="scientific">Desulfocurvibacter africanus subsp. africanus str. Walvis Bay</name>
    <dbReference type="NCBI Taxonomy" id="690850"/>
    <lineage>
        <taxon>Bacteria</taxon>
        <taxon>Pseudomonadati</taxon>
        <taxon>Thermodesulfobacteriota</taxon>
        <taxon>Desulfovibrionia</taxon>
        <taxon>Desulfovibrionales</taxon>
        <taxon>Desulfovibrionaceae</taxon>
        <taxon>Desulfocurvibacter</taxon>
    </lineage>
</organism>
<sequence>MVFRADRDPYMDDKKAEFVQGIFSTASRTSIGFGPAKGKTENKCYWVADDTRDGCVSLRLLGSDLRPMGSPKNVSMAIFYEKFTPEVELWDFLVLKKVEEGDRHRDSGEYDLAETCYAKALAVDERNVRAAFGLGITYLSVGRAEESNLIFNKLSKLKRGLTQEHKHLFNEFGMALRRKNMLDEAVKYYEKALELAENDENLFLNVARAYLEKGQLEKAAEYVKKALALKPDFAEAIAFKKYLEKKGCMDFTFS</sequence>
<feature type="repeat" description="TPR" evidence="1">
    <location>
        <begin position="166"/>
        <end position="199"/>
    </location>
</feature>
<keyword evidence="3" id="KW-1185">Reference proteome</keyword>
<reference evidence="2 3" key="1">
    <citation type="journal article" date="2011" name="J. Bacteriol.">
        <title>Genome sequence of the mercury-methylating and pleomorphic Desulfovibrio africanus Strain Walvis Bay.</title>
        <authorList>
            <person name="Brown S.D."/>
            <person name="Wall J.D."/>
            <person name="Kucken A.M."/>
            <person name="Gilmour C.C."/>
            <person name="Podar M."/>
            <person name="Brandt C.C."/>
            <person name="Teshima H."/>
            <person name="Detter J.C."/>
            <person name="Han C.S."/>
            <person name="Land M.L."/>
            <person name="Lucas S."/>
            <person name="Han J."/>
            <person name="Pennacchio L."/>
            <person name="Nolan M."/>
            <person name="Pitluck S."/>
            <person name="Woyke T."/>
            <person name="Goodwin L."/>
            <person name="Palumbo A.V."/>
            <person name="Elias D.A."/>
        </authorList>
    </citation>
    <scope>NUCLEOTIDE SEQUENCE [LARGE SCALE GENOMIC DNA]</scope>
    <source>
        <strain evidence="2 3">Walvis Bay</strain>
    </source>
</reference>
<dbReference type="InterPro" id="IPR011990">
    <property type="entry name" value="TPR-like_helical_dom_sf"/>
</dbReference>
<dbReference type="InterPro" id="IPR019734">
    <property type="entry name" value="TPR_rpt"/>
</dbReference>
<dbReference type="KEGG" id="daf:Desaf_3095"/>